<sequence>MPKADKLYRIRAVTGSDLLSPEFKKKIEEGEENRETDKLGSTKIHQARLNHAGAWVRHDQGHQPRHDRASTTPRHGLSPLTTPRHGQEAQGRAWITL</sequence>
<feature type="compositionally biased region" description="Basic and acidic residues" evidence="1">
    <location>
        <begin position="56"/>
        <end position="69"/>
    </location>
</feature>
<reference evidence="2 3" key="1">
    <citation type="journal article" date="2023" name="Plants (Basel)">
        <title>Bridging the Gap: Combining Genomics and Transcriptomics Approaches to Understand Stylosanthes scabra, an Orphan Legume from the Brazilian Caatinga.</title>
        <authorList>
            <person name="Ferreira-Neto J.R.C."/>
            <person name="da Silva M.D."/>
            <person name="Binneck E."/>
            <person name="de Melo N.F."/>
            <person name="da Silva R.H."/>
            <person name="de Melo A.L.T.M."/>
            <person name="Pandolfi V."/>
            <person name="Bustamante F.O."/>
            <person name="Brasileiro-Vidal A.C."/>
            <person name="Benko-Iseppon A.M."/>
        </authorList>
    </citation>
    <scope>NUCLEOTIDE SEQUENCE [LARGE SCALE GENOMIC DNA]</scope>
    <source>
        <tissue evidence="2">Leaves</tissue>
    </source>
</reference>
<name>A0ABU6UHQ6_9FABA</name>
<evidence type="ECO:0000313" key="2">
    <source>
        <dbReference type="EMBL" id="MED6160584.1"/>
    </source>
</evidence>
<keyword evidence="3" id="KW-1185">Reference proteome</keyword>
<organism evidence="2 3">
    <name type="scientific">Stylosanthes scabra</name>
    <dbReference type="NCBI Taxonomy" id="79078"/>
    <lineage>
        <taxon>Eukaryota</taxon>
        <taxon>Viridiplantae</taxon>
        <taxon>Streptophyta</taxon>
        <taxon>Embryophyta</taxon>
        <taxon>Tracheophyta</taxon>
        <taxon>Spermatophyta</taxon>
        <taxon>Magnoliopsida</taxon>
        <taxon>eudicotyledons</taxon>
        <taxon>Gunneridae</taxon>
        <taxon>Pentapetalae</taxon>
        <taxon>rosids</taxon>
        <taxon>fabids</taxon>
        <taxon>Fabales</taxon>
        <taxon>Fabaceae</taxon>
        <taxon>Papilionoideae</taxon>
        <taxon>50 kb inversion clade</taxon>
        <taxon>dalbergioids sensu lato</taxon>
        <taxon>Dalbergieae</taxon>
        <taxon>Pterocarpus clade</taxon>
        <taxon>Stylosanthes</taxon>
    </lineage>
</organism>
<accession>A0ABU6UHQ6</accession>
<feature type="region of interest" description="Disordered" evidence="1">
    <location>
        <begin position="56"/>
        <end position="97"/>
    </location>
</feature>
<evidence type="ECO:0000256" key="1">
    <source>
        <dbReference type="SAM" id="MobiDB-lite"/>
    </source>
</evidence>
<dbReference type="EMBL" id="JASCZI010121215">
    <property type="protein sequence ID" value="MED6160584.1"/>
    <property type="molecule type" value="Genomic_DNA"/>
</dbReference>
<gene>
    <name evidence="2" type="ORF">PIB30_052792</name>
</gene>
<comment type="caution">
    <text evidence="2">The sequence shown here is derived from an EMBL/GenBank/DDBJ whole genome shotgun (WGS) entry which is preliminary data.</text>
</comment>
<protein>
    <submittedName>
        <fullName evidence="2">Uncharacterized protein</fullName>
    </submittedName>
</protein>
<dbReference type="Proteomes" id="UP001341840">
    <property type="component" value="Unassembled WGS sequence"/>
</dbReference>
<evidence type="ECO:0000313" key="3">
    <source>
        <dbReference type="Proteomes" id="UP001341840"/>
    </source>
</evidence>
<proteinExistence type="predicted"/>